<dbReference type="Pfam" id="PF00672">
    <property type="entry name" value="HAMP"/>
    <property type="match status" value="1"/>
</dbReference>
<feature type="transmembrane region" description="Helical" evidence="4">
    <location>
        <begin position="12"/>
        <end position="34"/>
    </location>
</feature>
<dbReference type="InterPro" id="IPR024478">
    <property type="entry name" value="HlyB_4HB_MCP"/>
</dbReference>
<keyword evidence="8" id="KW-1185">Reference proteome</keyword>
<evidence type="ECO:0000256" key="3">
    <source>
        <dbReference type="PROSITE-ProRule" id="PRU00284"/>
    </source>
</evidence>
<dbReference type="RefSeq" id="WP_219963845.1">
    <property type="nucleotide sequence ID" value="NZ_JAGFNZ010000001.1"/>
</dbReference>
<dbReference type="PROSITE" id="PS50885">
    <property type="entry name" value="HAMP"/>
    <property type="match status" value="1"/>
</dbReference>
<dbReference type="PRINTS" id="PR00260">
    <property type="entry name" value="CHEMTRNSDUCR"/>
</dbReference>
<dbReference type="InterPro" id="IPR004089">
    <property type="entry name" value="MCPsignal_dom"/>
</dbReference>
<dbReference type="EMBL" id="JAGFNZ010000001">
    <property type="protein sequence ID" value="MBW7571432.1"/>
    <property type="molecule type" value="Genomic_DNA"/>
</dbReference>
<dbReference type="Gene3D" id="6.10.340.10">
    <property type="match status" value="1"/>
</dbReference>
<evidence type="ECO:0000256" key="4">
    <source>
        <dbReference type="SAM" id="Phobius"/>
    </source>
</evidence>
<dbReference type="InterPro" id="IPR003660">
    <property type="entry name" value="HAMP_dom"/>
</dbReference>
<dbReference type="Gene3D" id="1.10.287.950">
    <property type="entry name" value="Methyl-accepting chemotaxis protein"/>
    <property type="match status" value="1"/>
</dbReference>
<dbReference type="SMART" id="SM00283">
    <property type="entry name" value="MA"/>
    <property type="match status" value="1"/>
</dbReference>
<proteinExistence type="inferred from homology"/>
<dbReference type="SMART" id="SM00304">
    <property type="entry name" value="HAMP"/>
    <property type="match status" value="1"/>
</dbReference>
<name>A0ABS7DJH4_9FIRM</name>
<keyword evidence="4" id="KW-1133">Transmembrane helix</keyword>
<keyword evidence="1" id="KW-0145">Chemotaxis</keyword>
<feature type="transmembrane region" description="Helical" evidence="4">
    <location>
        <begin position="185"/>
        <end position="207"/>
    </location>
</feature>
<dbReference type="SUPFAM" id="SSF58104">
    <property type="entry name" value="Methyl-accepting chemotaxis protein (MCP) signaling domain"/>
    <property type="match status" value="1"/>
</dbReference>
<evidence type="ECO:0000259" key="5">
    <source>
        <dbReference type="PROSITE" id="PS50111"/>
    </source>
</evidence>
<dbReference type="Pfam" id="PF00015">
    <property type="entry name" value="MCPsignal"/>
    <property type="match status" value="1"/>
</dbReference>
<keyword evidence="4" id="KW-0812">Transmembrane</keyword>
<protein>
    <submittedName>
        <fullName evidence="7">MCP four helix bundle domain-containing protein</fullName>
    </submittedName>
</protein>
<dbReference type="InterPro" id="IPR004090">
    <property type="entry name" value="Chemotax_Me-accpt_rcpt"/>
</dbReference>
<evidence type="ECO:0000256" key="2">
    <source>
        <dbReference type="ARBA" id="ARBA00029447"/>
    </source>
</evidence>
<evidence type="ECO:0000259" key="6">
    <source>
        <dbReference type="PROSITE" id="PS50885"/>
    </source>
</evidence>
<dbReference type="Pfam" id="PF12729">
    <property type="entry name" value="4HB_MCP_1"/>
    <property type="match status" value="1"/>
</dbReference>
<keyword evidence="3" id="KW-0807">Transducer</keyword>
<keyword evidence="4" id="KW-0472">Membrane</keyword>
<dbReference type="Proteomes" id="UP000719942">
    <property type="component" value="Unassembled WGS sequence"/>
</dbReference>
<evidence type="ECO:0000313" key="8">
    <source>
        <dbReference type="Proteomes" id="UP000719942"/>
    </source>
</evidence>
<dbReference type="CDD" id="cd06225">
    <property type="entry name" value="HAMP"/>
    <property type="match status" value="1"/>
</dbReference>
<evidence type="ECO:0000256" key="1">
    <source>
        <dbReference type="ARBA" id="ARBA00022500"/>
    </source>
</evidence>
<comment type="similarity">
    <text evidence="2">Belongs to the methyl-accepting chemotaxis (MCP) protein family.</text>
</comment>
<dbReference type="PANTHER" id="PTHR43531">
    <property type="entry name" value="PROTEIN ICFG"/>
    <property type="match status" value="1"/>
</dbReference>
<feature type="domain" description="HAMP" evidence="6">
    <location>
        <begin position="211"/>
        <end position="263"/>
    </location>
</feature>
<comment type="caution">
    <text evidence="7">The sequence shown here is derived from an EMBL/GenBank/DDBJ whole genome shotgun (WGS) entry which is preliminary data.</text>
</comment>
<dbReference type="PANTHER" id="PTHR43531:SF11">
    <property type="entry name" value="METHYL-ACCEPTING CHEMOTAXIS PROTEIN 3"/>
    <property type="match status" value="1"/>
</dbReference>
<organism evidence="7 8">
    <name type="scientific">Caproiciproducens faecalis</name>
    <dbReference type="NCBI Taxonomy" id="2820301"/>
    <lineage>
        <taxon>Bacteria</taxon>
        <taxon>Bacillati</taxon>
        <taxon>Bacillota</taxon>
        <taxon>Clostridia</taxon>
        <taxon>Eubacteriales</taxon>
        <taxon>Acutalibacteraceae</taxon>
        <taxon>Caproiciproducens</taxon>
    </lineage>
</organism>
<dbReference type="InterPro" id="IPR051310">
    <property type="entry name" value="MCP_chemotaxis"/>
</dbReference>
<dbReference type="PROSITE" id="PS50111">
    <property type="entry name" value="CHEMOTAXIS_TRANSDUC_2"/>
    <property type="match status" value="1"/>
</dbReference>
<accession>A0ABS7DJH4</accession>
<feature type="domain" description="Methyl-accepting transducer" evidence="5">
    <location>
        <begin position="313"/>
        <end position="542"/>
    </location>
</feature>
<evidence type="ECO:0000313" key="7">
    <source>
        <dbReference type="EMBL" id="MBW7571432.1"/>
    </source>
</evidence>
<gene>
    <name evidence="7" type="ORF">J5W02_01285</name>
</gene>
<sequence length="571" mass="60989">MLKNKKIGRKLALSFIFVTIVCSMSGIVGFLAVANTEAEYSSALVNYGFGQGEVGLFNTGFKDNSATLRDIFYTTDVKDRNSYMNQLETSNDQVNTWFKNMKGSMTGKKEISLYNDISENLEKYASLRSQIVDLVKSGSMDDAQNILSKQATPLANKIFTDTSALVSEKTESGRQLSASLAVQSAVAKGIILSAILLAVLLSVVITLKMSRGIRKPLKEMADAADKLAAGDLNFTIQTKSNDEIGQLGAAFEKSSAAIREYIADIKRMLCEMEHGNLTVGTDLEYIGGYMEIKESFYSILLSLNQTLGQIIQAAEQVSGGAGQVSQGAQSLAQGAAAQASSVEELTATIAEISENVRSNAEQAAGVSGNVNTVLEEIELSNRYMDEMVASMHSISESSSQIGKIIKTIEDIAFQTNILALNAAVEAARAGTAGKGFSVVADEVRNLASKSARAAKDTTAYITASMEQVEHGTRIADKTAKSLLRVVESAKEVTGTIEKISSATNQQSRAIAQVTVGVEQISDVVQTNSATAQESAAESEELSAQAQSLKKLANQFTLKSMAADKLTFECSN</sequence>
<reference evidence="7 8" key="1">
    <citation type="submission" date="2021-03" db="EMBL/GenBank/DDBJ databases">
        <title>Caproiciproducens sp. nov. isolated from feces of cow.</title>
        <authorList>
            <person name="Choi J.-Y."/>
        </authorList>
    </citation>
    <scope>NUCLEOTIDE SEQUENCE [LARGE SCALE GENOMIC DNA]</scope>
    <source>
        <strain evidence="7 8">AGMB10547</strain>
    </source>
</reference>